<comment type="subcellular location">
    <subcellularLocation>
        <location evidence="1">Cell membrane</location>
        <topology evidence="1">Single-pass membrane protein</topology>
    </subcellularLocation>
</comment>
<keyword evidence="9 10" id="KW-0472">Membrane</keyword>
<reference evidence="11 12" key="1">
    <citation type="submission" date="2020-07" db="EMBL/GenBank/DDBJ databases">
        <title>Complete genome and description of Corynebacterium incognita strain Marseille-Q3630 sp. nov.</title>
        <authorList>
            <person name="Boxberger M."/>
        </authorList>
    </citation>
    <scope>NUCLEOTIDE SEQUENCE [LARGE SCALE GENOMIC DNA]</scope>
    <source>
        <strain evidence="11 12">Marseille-Q3630</strain>
    </source>
</reference>
<dbReference type="NCBIfam" id="TIGR00739">
    <property type="entry name" value="yajC"/>
    <property type="match status" value="1"/>
</dbReference>
<dbReference type="PANTHER" id="PTHR33909">
    <property type="entry name" value="SEC TRANSLOCON ACCESSORY COMPLEX SUBUNIT YAJC"/>
    <property type="match status" value="1"/>
</dbReference>
<keyword evidence="7 10" id="KW-1133">Transmembrane helix</keyword>
<evidence type="ECO:0000313" key="11">
    <source>
        <dbReference type="EMBL" id="QNE89659.1"/>
    </source>
</evidence>
<dbReference type="SMART" id="SM01323">
    <property type="entry name" value="YajC"/>
    <property type="match status" value="1"/>
</dbReference>
<protein>
    <submittedName>
        <fullName evidence="11">Preprotein translocase subunit YajC</fullName>
    </submittedName>
</protein>
<dbReference type="Proteomes" id="UP000515743">
    <property type="component" value="Chromosome"/>
</dbReference>
<dbReference type="KEGG" id="cik:H0194_00895"/>
<evidence type="ECO:0000256" key="8">
    <source>
        <dbReference type="ARBA" id="ARBA00023010"/>
    </source>
</evidence>
<sequence length="88" mass="9520">MSTSTIILIGALVLFMLPSILVMSRERKRQQQLKEFQASLTPGKRVISGSGIYGTVVEVSEETDTVELEIAPGVQVTMARAGILRSQG</sequence>
<name>A0A7G7CPZ3_9CORY</name>
<dbReference type="RefSeq" id="WP_185176033.1">
    <property type="nucleotide sequence ID" value="NZ_CP059404.1"/>
</dbReference>
<dbReference type="AlphaFoldDB" id="A0A7G7CPZ3"/>
<keyword evidence="8" id="KW-0811">Translocation</keyword>
<keyword evidence="12" id="KW-1185">Reference proteome</keyword>
<evidence type="ECO:0000256" key="10">
    <source>
        <dbReference type="SAM" id="Phobius"/>
    </source>
</evidence>
<evidence type="ECO:0000256" key="2">
    <source>
        <dbReference type="ARBA" id="ARBA00006742"/>
    </source>
</evidence>
<evidence type="ECO:0000256" key="4">
    <source>
        <dbReference type="ARBA" id="ARBA00022475"/>
    </source>
</evidence>
<evidence type="ECO:0000256" key="1">
    <source>
        <dbReference type="ARBA" id="ARBA00004162"/>
    </source>
</evidence>
<dbReference type="InterPro" id="IPR003849">
    <property type="entry name" value="Preprotein_translocase_YajC"/>
</dbReference>
<dbReference type="EMBL" id="CP059404">
    <property type="protein sequence ID" value="QNE89659.1"/>
    <property type="molecule type" value="Genomic_DNA"/>
</dbReference>
<dbReference type="PANTHER" id="PTHR33909:SF1">
    <property type="entry name" value="SEC TRANSLOCON ACCESSORY COMPLEX SUBUNIT YAJC"/>
    <property type="match status" value="1"/>
</dbReference>
<evidence type="ECO:0000256" key="9">
    <source>
        <dbReference type="ARBA" id="ARBA00023136"/>
    </source>
</evidence>
<evidence type="ECO:0000313" key="12">
    <source>
        <dbReference type="Proteomes" id="UP000515743"/>
    </source>
</evidence>
<gene>
    <name evidence="11" type="primary">yajC</name>
    <name evidence="11" type="ORF">H0194_00895</name>
</gene>
<evidence type="ECO:0000256" key="6">
    <source>
        <dbReference type="ARBA" id="ARBA00022927"/>
    </source>
</evidence>
<dbReference type="GO" id="GO:0015031">
    <property type="term" value="P:protein transport"/>
    <property type="evidence" value="ECO:0007669"/>
    <property type="project" value="UniProtKB-KW"/>
</dbReference>
<keyword evidence="5 10" id="KW-0812">Transmembrane</keyword>
<keyword evidence="4" id="KW-1003">Cell membrane</keyword>
<keyword evidence="6" id="KW-0653">Protein transport</keyword>
<dbReference type="Pfam" id="PF02699">
    <property type="entry name" value="YajC"/>
    <property type="match status" value="1"/>
</dbReference>
<evidence type="ECO:0000256" key="3">
    <source>
        <dbReference type="ARBA" id="ARBA00022448"/>
    </source>
</evidence>
<dbReference type="GO" id="GO:0005886">
    <property type="term" value="C:plasma membrane"/>
    <property type="evidence" value="ECO:0007669"/>
    <property type="project" value="UniProtKB-SubCell"/>
</dbReference>
<accession>A0A7G7CPZ3</accession>
<evidence type="ECO:0000256" key="5">
    <source>
        <dbReference type="ARBA" id="ARBA00022692"/>
    </source>
</evidence>
<evidence type="ECO:0000256" key="7">
    <source>
        <dbReference type="ARBA" id="ARBA00022989"/>
    </source>
</evidence>
<proteinExistence type="inferred from homology"/>
<feature type="transmembrane region" description="Helical" evidence="10">
    <location>
        <begin position="6"/>
        <end position="24"/>
    </location>
</feature>
<organism evidence="11 12">
    <name type="scientific">Corynebacterium incognita</name>
    <dbReference type="NCBI Taxonomy" id="2754725"/>
    <lineage>
        <taxon>Bacteria</taxon>
        <taxon>Bacillati</taxon>
        <taxon>Actinomycetota</taxon>
        <taxon>Actinomycetes</taxon>
        <taxon>Mycobacteriales</taxon>
        <taxon>Corynebacteriaceae</taxon>
        <taxon>Corynebacterium</taxon>
    </lineage>
</organism>
<comment type="similarity">
    <text evidence="2">Belongs to the YajC family.</text>
</comment>
<keyword evidence="3" id="KW-0813">Transport</keyword>